<dbReference type="CDD" id="cd22398">
    <property type="entry name" value="KH-I_FUBP_rpt3"/>
    <property type="match status" value="1"/>
</dbReference>
<feature type="compositionally biased region" description="Low complexity" evidence="5">
    <location>
        <begin position="21"/>
        <end position="35"/>
    </location>
</feature>
<dbReference type="GO" id="GO:0006355">
    <property type="term" value="P:regulation of DNA-templated transcription"/>
    <property type="evidence" value="ECO:0007669"/>
    <property type="project" value="InterPro"/>
</dbReference>
<evidence type="ECO:0000256" key="5">
    <source>
        <dbReference type="SAM" id="MobiDB-lite"/>
    </source>
</evidence>
<dbReference type="GO" id="GO:0005634">
    <property type="term" value="C:nucleus"/>
    <property type="evidence" value="ECO:0007669"/>
    <property type="project" value="UniProtKB-SubCell"/>
</dbReference>
<dbReference type="PROSITE" id="PS50084">
    <property type="entry name" value="KH_TYPE_1"/>
    <property type="match status" value="3"/>
</dbReference>
<reference evidence="8" key="1">
    <citation type="submission" date="2025-08" db="UniProtKB">
        <authorList>
            <consortium name="RefSeq"/>
        </authorList>
    </citation>
    <scope>IDENTIFICATION</scope>
    <source>
        <tissue evidence="8">Whole body pupa</tissue>
    </source>
</reference>
<organism evidence="7 8">
    <name type="scientific">Glossina fuscipes</name>
    <dbReference type="NCBI Taxonomy" id="7396"/>
    <lineage>
        <taxon>Eukaryota</taxon>
        <taxon>Metazoa</taxon>
        <taxon>Ecdysozoa</taxon>
        <taxon>Arthropoda</taxon>
        <taxon>Hexapoda</taxon>
        <taxon>Insecta</taxon>
        <taxon>Pterygota</taxon>
        <taxon>Neoptera</taxon>
        <taxon>Endopterygota</taxon>
        <taxon>Diptera</taxon>
        <taxon>Brachycera</taxon>
        <taxon>Muscomorpha</taxon>
        <taxon>Hippoboscoidea</taxon>
        <taxon>Glossinidae</taxon>
        <taxon>Glossina</taxon>
    </lineage>
</organism>
<dbReference type="SMART" id="SM00322">
    <property type="entry name" value="KH"/>
    <property type="match status" value="4"/>
</dbReference>
<name>A0A9C5Z1F2_9MUSC</name>
<dbReference type="Gene3D" id="3.30.1370.10">
    <property type="entry name" value="K Homology domain, type 1"/>
    <property type="match status" value="4"/>
</dbReference>
<feature type="compositionally biased region" description="Pro residues" evidence="5">
    <location>
        <begin position="729"/>
        <end position="738"/>
    </location>
</feature>
<feature type="compositionally biased region" description="Basic and acidic residues" evidence="5">
    <location>
        <begin position="54"/>
        <end position="69"/>
    </location>
</feature>
<proteinExistence type="predicted"/>
<dbReference type="AlphaFoldDB" id="A0A9C5Z1F2"/>
<feature type="compositionally biased region" description="Polar residues" evidence="5">
    <location>
        <begin position="741"/>
        <end position="750"/>
    </location>
</feature>
<sequence length="756" mass="79064">MSDFSGSTAAQNNLNQSQAFAAALQRAKQIAAKIQPNQQQSNNVGGGGGGGFKRSHDDSEGGPETKRFTSPDVNDYGHNSNSNMSAGGGSTSGGPANMSQALAQAAAVAARLAATAGNTCEEQLRIPDCLVNVFVGRGSNETVAHIQGDSGCKIQLGQEGDRVLTLRGSRDSVTKGRELIQQLANRNGGGNVEVVLTINMPPPGPTGYPPYQEIMIPGTKVGLVIGKGGDTIKQLQEKTGAKMVIIQDGPNQEVIKPLRISGDPQKIEHAKQLVLDLIAQKDALQQQQNSNRPGLGTNNGPNGGYNNFGGGGGEQCEVFVPKIAVGVVIGKGGDMIRKIQTECGCKLQFIQGKNDEPGDRRCLIQGTRQQVEDAKRTIDGLIENVMQRNRNGNGGGAGGAIPGNGGADNGNSNYGYGYGVNHAQQPAREEITFMIPASKCGIVIGRGGETIKLINQQSGAYCEMDRNAVNPPSEKLFKCKGTSEQVEAARQMIAEKINMDLNIISRKSIAGGPPNIQGSAGGYNPNDPNSAMAAYQQQWAGYAQQGAWGDQSQQAGMAQGAPGAGGQQADYSQQWIIYYKSIGMHREAEMIEQQLKAKQVGTGQAQPQQAANNAVNNPVAGVPGSAAQTQDYSAQWAEYYRSIGKIEEAEAIEKQMKDKQQGIPGNSAGRPSGNAVANNPVNTQAGVSGAASSGYADYSQYSQYYAAAAAQGGYAQAGMAAGGYGGPQPSYPGAPQPPGSDANNPQVTNQKKNDKH</sequence>
<dbReference type="InterPro" id="IPR036612">
    <property type="entry name" value="KH_dom_type_1_sf"/>
</dbReference>
<evidence type="ECO:0000256" key="4">
    <source>
        <dbReference type="PROSITE-ProRule" id="PRU00117"/>
    </source>
</evidence>
<feature type="domain" description="K Homology" evidence="6">
    <location>
        <begin position="118"/>
        <end position="185"/>
    </location>
</feature>
<accession>A0A9C5Z1F2</accession>
<gene>
    <name evidence="8" type="primary">LOC119636636</name>
</gene>
<keyword evidence="7" id="KW-1185">Reference proteome</keyword>
<feature type="region of interest" description="Disordered" evidence="5">
    <location>
        <begin position="286"/>
        <end position="308"/>
    </location>
</feature>
<feature type="domain" description="K Homology" evidence="6">
    <location>
        <begin position="427"/>
        <end position="498"/>
    </location>
</feature>
<dbReference type="RefSeq" id="XP_037888052.1">
    <property type="nucleotide sequence ID" value="XM_038032124.1"/>
</dbReference>
<feature type="region of interest" description="Disordered" evidence="5">
    <location>
        <begin position="654"/>
        <end position="681"/>
    </location>
</feature>
<evidence type="ECO:0000256" key="3">
    <source>
        <dbReference type="ARBA" id="ARBA00023242"/>
    </source>
</evidence>
<protein>
    <submittedName>
        <fullName evidence="8">Far upstream element-binding protein 1 isoform X3</fullName>
    </submittedName>
</protein>
<dbReference type="SUPFAM" id="SSF54791">
    <property type="entry name" value="Eukaryotic type KH-domain (KH-domain type I)"/>
    <property type="match status" value="4"/>
</dbReference>
<evidence type="ECO:0000259" key="6">
    <source>
        <dbReference type="SMART" id="SM00322"/>
    </source>
</evidence>
<dbReference type="PANTHER" id="PTHR10288">
    <property type="entry name" value="KH DOMAIN CONTAINING RNA BINDING PROTEIN"/>
    <property type="match status" value="1"/>
</dbReference>
<dbReference type="InterPro" id="IPR004088">
    <property type="entry name" value="KH_dom_type_1"/>
</dbReference>
<evidence type="ECO:0000313" key="7">
    <source>
        <dbReference type="Proteomes" id="UP000092443"/>
    </source>
</evidence>
<feature type="region of interest" description="Disordered" evidence="5">
    <location>
        <begin position="21"/>
        <end position="95"/>
    </location>
</feature>
<dbReference type="GO" id="GO:0003723">
    <property type="term" value="F:RNA binding"/>
    <property type="evidence" value="ECO:0007669"/>
    <property type="project" value="UniProtKB-UniRule"/>
</dbReference>
<comment type="subcellular location">
    <subcellularLocation>
        <location evidence="1">Nucleus</location>
    </subcellularLocation>
</comment>
<keyword evidence="2" id="KW-0677">Repeat</keyword>
<dbReference type="Pfam" id="PF09005">
    <property type="entry name" value="FUBP_C"/>
    <property type="match status" value="2"/>
</dbReference>
<dbReference type="InterPro" id="IPR015096">
    <property type="entry name" value="FUBP_C"/>
</dbReference>
<evidence type="ECO:0000313" key="8">
    <source>
        <dbReference type="RefSeq" id="XP_037888052.1"/>
    </source>
</evidence>
<dbReference type="Proteomes" id="UP000092443">
    <property type="component" value="Unplaced"/>
</dbReference>
<dbReference type="GeneID" id="119636636"/>
<feature type="region of interest" description="Disordered" evidence="5">
    <location>
        <begin position="717"/>
        <end position="756"/>
    </location>
</feature>
<keyword evidence="4" id="KW-0694">RNA-binding</keyword>
<dbReference type="Pfam" id="PF00013">
    <property type="entry name" value="KH_1"/>
    <property type="match status" value="4"/>
</dbReference>
<keyword evidence="3" id="KW-0539">Nucleus</keyword>
<feature type="domain" description="K Homology" evidence="6">
    <location>
        <begin position="312"/>
        <end position="383"/>
    </location>
</feature>
<dbReference type="CDD" id="cd22397">
    <property type="entry name" value="KH-I_FUBP_rpt2"/>
    <property type="match status" value="1"/>
</dbReference>
<evidence type="ECO:0000256" key="1">
    <source>
        <dbReference type="ARBA" id="ARBA00004123"/>
    </source>
</evidence>
<feature type="domain" description="K Homology" evidence="6">
    <location>
        <begin position="208"/>
        <end position="279"/>
    </location>
</feature>
<evidence type="ECO:0000256" key="2">
    <source>
        <dbReference type="ARBA" id="ARBA00022737"/>
    </source>
</evidence>
<dbReference type="InterPro" id="IPR004087">
    <property type="entry name" value="KH_dom"/>
</dbReference>